<dbReference type="Proteomes" id="UP001352852">
    <property type="component" value="Unassembled WGS sequence"/>
</dbReference>
<keyword evidence="3" id="KW-1185">Reference proteome</keyword>
<feature type="non-terminal residue" evidence="2">
    <location>
        <position position="1"/>
    </location>
</feature>
<evidence type="ECO:0000313" key="3">
    <source>
        <dbReference type="Proteomes" id="UP001352852"/>
    </source>
</evidence>
<feature type="region of interest" description="Disordered" evidence="1">
    <location>
        <begin position="138"/>
        <end position="157"/>
    </location>
</feature>
<gene>
    <name evidence="2" type="ORF">CHARACLAT_003419</name>
</gene>
<evidence type="ECO:0000256" key="1">
    <source>
        <dbReference type="SAM" id="MobiDB-lite"/>
    </source>
</evidence>
<reference evidence="2 3" key="1">
    <citation type="submission" date="2021-06" db="EMBL/GenBank/DDBJ databases">
        <authorList>
            <person name="Palmer J.M."/>
        </authorList>
    </citation>
    <scope>NUCLEOTIDE SEQUENCE [LARGE SCALE GENOMIC DNA]</scope>
    <source>
        <strain evidence="2 3">CL_MEX2019</strain>
        <tissue evidence="2">Muscle</tissue>
    </source>
</reference>
<feature type="region of interest" description="Disordered" evidence="1">
    <location>
        <begin position="168"/>
        <end position="195"/>
    </location>
</feature>
<organism evidence="2 3">
    <name type="scientific">Characodon lateralis</name>
    <dbReference type="NCBI Taxonomy" id="208331"/>
    <lineage>
        <taxon>Eukaryota</taxon>
        <taxon>Metazoa</taxon>
        <taxon>Chordata</taxon>
        <taxon>Craniata</taxon>
        <taxon>Vertebrata</taxon>
        <taxon>Euteleostomi</taxon>
        <taxon>Actinopterygii</taxon>
        <taxon>Neopterygii</taxon>
        <taxon>Teleostei</taxon>
        <taxon>Neoteleostei</taxon>
        <taxon>Acanthomorphata</taxon>
        <taxon>Ovalentaria</taxon>
        <taxon>Atherinomorphae</taxon>
        <taxon>Cyprinodontiformes</taxon>
        <taxon>Goodeidae</taxon>
        <taxon>Characodon</taxon>
    </lineage>
</organism>
<dbReference type="EMBL" id="JAHUTJ010032938">
    <property type="protein sequence ID" value="MED6276471.1"/>
    <property type="molecule type" value="Genomic_DNA"/>
</dbReference>
<proteinExistence type="predicted"/>
<name>A0ABU7DMX9_9TELE</name>
<comment type="caution">
    <text evidence="2">The sequence shown here is derived from an EMBL/GenBank/DDBJ whole genome shotgun (WGS) entry which is preliminary data.</text>
</comment>
<accession>A0ABU7DMX9</accession>
<evidence type="ECO:0000313" key="2">
    <source>
        <dbReference type="EMBL" id="MED6276471.1"/>
    </source>
</evidence>
<protein>
    <submittedName>
        <fullName evidence="2">Uncharacterized protein</fullName>
    </submittedName>
</protein>
<feature type="compositionally biased region" description="Basic residues" evidence="1">
    <location>
        <begin position="139"/>
        <end position="157"/>
    </location>
</feature>
<feature type="compositionally biased region" description="Polar residues" evidence="1">
    <location>
        <begin position="175"/>
        <end position="189"/>
    </location>
</feature>
<sequence length="226" mass="25696">VTDHKGHVWNCKRPSEEEVARALLSTTLILYGTHDPHETMLEGPLQSIVSMGWRHPVPHGGLYRRDSSPPLDLLQWVYQMERDRKVGAGDIGLPTKYKVLETTEDRMTNMSLIQPLPSRKALKLDPTDVVQMSSLRPRPVPRMKTTPKGRRRGDRAGPFHRKMQRIHHEEGATIGPSTRSSQQVISPTRIQAKAPDARDEILQKLILMKRQKKEMDCARFLCTGTA</sequence>